<evidence type="ECO:0000256" key="2">
    <source>
        <dbReference type="SAM" id="SignalP"/>
    </source>
</evidence>
<name>A0A840A219_9CAUL</name>
<gene>
    <name evidence="3" type="ORF">GGQ61_002767</name>
</gene>
<dbReference type="RefSeq" id="WP_183773655.1">
    <property type="nucleotide sequence ID" value="NZ_JACIDK010000003.1"/>
</dbReference>
<accession>A0A840A219</accession>
<evidence type="ECO:0008006" key="5">
    <source>
        <dbReference type="Google" id="ProtNLM"/>
    </source>
</evidence>
<evidence type="ECO:0000313" key="3">
    <source>
        <dbReference type="EMBL" id="MBB3892039.1"/>
    </source>
</evidence>
<proteinExistence type="predicted"/>
<keyword evidence="4" id="KW-1185">Reference proteome</keyword>
<dbReference type="EMBL" id="JACIDK010000003">
    <property type="protein sequence ID" value="MBB3892039.1"/>
    <property type="molecule type" value="Genomic_DNA"/>
</dbReference>
<feature type="signal peptide" evidence="2">
    <location>
        <begin position="1"/>
        <end position="25"/>
    </location>
</feature>
<protein>
    <recommendedName>
        <fullName evidence="5">Collagen-like protein</fullName>
    </recommendedName>
</protein>
<feature type="compositionally biased region" description="Gly residues" evidence="1">
    <location>
        <begin position="36"/>
        <end position="93"/>
    </location>
</feature>
<dbReference type="Proteomes" id="UP000530564">
    <property type="component" value="Unassembled WGS sequence"/>
</dbReference>
<evidence type="ECO:0000313" key="4">
    <source>
        <dbReference type="Proteomes" id="UP000530564"/>
    </source>
</evidence>
<evidence type="ECO:0000256" key="1">
    <source>
        <dbReference type="SAM" id="MobiDB-lite"/>
    </source>
</evidence>
<reference evidence="3 4" key="1">
    <citation type="submission" date="2020-08" db="EMBL/GenBank/DDBJ databases">
        <title>Genomic Encyclopedia of Type Strains, Phase IV (KMG-IV): sequencing the most valuable type-strain genomes for metagenomic binning, comparative biology and taxonomic classification.</title>
        <authorList>
            <person name="Goeker M."/>
        </authorList>
    </citation>
    <scope>NUCLEOTIDE SEQUENCE [LARGE SCALE GENOMIC DNA]</scope>
    <source>
        <strain evidence="3 4">DSM 21793</strain>
    </source>
</reference>
<feature type="region of interest" description="Disordered" evidence="1">
    <location>
        <begin position="36"/>
        <end position="101"/>
    </location>
</feature>
<keyword evidence="2" id="KW-0732">Signal</keyword>
<feature type="chain" id="PRO_5032778275" description="Collagen-like protein" evidence="2">
    <location>
        <begin position="26"/>
        <end position="320"/>
    </location>
</feature>
<sequence>MRSIKKSPWAAATSALALLALTARSGGVSGGAGFNLSDGGGQTGGDGGGGGGGGDGGGTGGGTGGGAGGGTGGGGTGGGSGGSGGGSGGGGAGSASASGALERTTDGVGGLAGGVLATAGNAPLLNQTGLGEGLQTIGGGLQTSGLGGLPVVGPTVDGVVKTGDNTLNPVAKVVVLDQPLLGSGAGDSAQLVGVSALSPTQTQGQLATVGVLSGGEGLNAGVTKVASTGDLLNVNLGEHKLIGGDGPALIGASVLSPIQSQGTLATAGALSGGGAPGAGPAAPSAAGALTPVTGVLGGVTGTVGGVVHGVTGLLGGLTNN</sequence>
<comment type="caution">
    <text evidence="3">The sequence shown here is derived from an EMBL/GenBank/DDBJ whole genome shotgun (WGS) entry which is preliminary data.</text>
</comment>
<dbReference type="AlphaFoldDB" id="A0A840A219"/>
<organism evidence="3 4">
    <name type="scientific">Phenylobacterium haematophilum</name>
    <dbReference type="NCBI Taxonomy" id="98513"/>
    <lineage>
        <taxon>Bacteria</taxon>
        <taxon>Pseudomonadati</taxon>
        <taxon>Pseudomonadota</taxon>
        <taxon>Alphaproteobacteria</taxon>
        <taxon>Caulobacterales</taxon>
        <taxon>Caulobacteraceae</taxon>
        <taxon>Phenylobacterium</taxon>
    </lineage>
</organism>